<feature type="coiled-coil region" evidence="1">
    <location>
        <begin position="232"/>
        <end position="259"/>
    </location>
</feature>
<gene>
    <name evidence="2" type="ORF">TTHERM_00335880</name>
</gene>
<dbReference type="KEGG" id="tet:TTHERM_00335880"/>
<keyword evidence="1" id="KW-0175">Coiled coil</keyword>
<evidence type="ECO:0000313" key="2">
    <source>
        <dbReference type="EMBL" id="EAR97311.2"/>
    </source>
</evidence>
<sequence>MSSYQQQNSRIQKDIQNQNQLIKLVKEQGYLEPLCNSCQIDNQEVQQSELLTLNQSLQQLLKQIEGQDEKIHLDMLNIDSLKSKISNIAKGFVFIASKYSKISQHLSNFEKTVSYWCDLPSQIKIRIQLLMESLSKDKSEANFQKVVKEREAILVNVKNNNSFLENEEDLEKRRQYIYKLENYTEKLKDQIEICNFIADKIFSNLDYEKFQVNFREIADQNLASKFKYKLNDESLEGKLQQVQSELNTCKQQKKSIENMYLNLKNYLSQTGIKVPETVLQINCVMSPSKRDLLPSKNQNKNEELETDQNLIENSKEMILRLMQNNTQLNELAKKVIEENKSLKQKINSYVDKINSISPIISLSNQKNTTLNSHPQNLKNSLVTQVSEIQQVSSFSPNPKSFKSPTSTKQKVVFESIRNSYSKSPLKKYYALDNTVQSIDIECSQTLNIMKQKDSEFTDLQVQKDDLEKEVKDLQQKLDKQQNVINECQESISSQKQSYEKEIQSLKNQLINCQQDTQIYQNKCNIILQEKQQLLLQLQISEQTVLNLRQLLEKIYSQNKMQLNQDSYIDEQIKILQENQNVQFDHLQFQDSSVQDDQNIINSQEQFNENNPFQIINLKNNSPNIQMQRYSSFDKQDYSQNSKIKINSLKDDHKSKMQKKFKRSSNQKENLNDHIQVEINQQNIDYSIDSQDEFYHGQGSDNIESFTPKRKQNNSDPNIHFRQIQNKNQLNEIIIQDEQYVQSKVNL</sequence>
<dbReference type="Proteomes" id="UP000009168">
    <property type="component" value="Unassembled WGS sequence"/>
</dbReference>
<feature type="coiled-coil region" evidence="1">
    <location>
        <begin position="297"/>
        <end position="352"/>
    </location>
</feature>
<feature type="coiled-coil region" evidence="1">
    <location>
        <begin position="1"/>
        <end position="70"/>
    </location>
</feature>
<evidence type="ECO:0000256" key="1">
    <source>
        <dbReference type="SAM" id="Coils"/>
    </source>
</evidence>
<dbReference type="EMBL" id="GG662666">
    <property type="protein sequence ID" value="EAR97311.2"/>
    <property type="molecule type" value="Genomic_DNA"/>
</dbReference>
<dbReference type="GeneID" id="7846759"/>
<evidence type="ECO:0000313" key="3">
    <source>
        <dbReference type="Proteomes" id="UP000009168"/>
    </source>
</evidence>
<name>I7MEP5_TETTS</name>
<dbReference type="AlphaFoldDB" id="I7MEP5"/>
<keyword evidence="3" id="KW-1185">Reference proteome</keyword>
<dbReference type="RefSeq" id="XP_001017556.2">
    <property type="nucleotide sequence ID" value="XM_001017556.2"/>
</dbReference>
<reference evidence="3" key="1">
    <citation type="journal article" date="2006" name="PLoS Biol.">
        <title>Macronuclear genome sequence of the ciliate Tetrahymena thermophila, a model eukaryote.</title>
        <authorList>
            <person name="Eisen J.A."/>
            <person name="Coyne R.S."/>
            <person name="Wu M."/>
            <person name="Wu D."/>
            <person name="Thiagarajan M."/>
            <person name="Wortman J.R."/>
            <person name="Badger J.H."/>
            <person name="Ren Q."/>
            <person name="Amedeo P."/>
            <person name="Jones K.M."/>
            <person name="Tallon L.J."/>
            <person name="Delcher A.L."/>
            <person name="Salzberg S.L."/>
            <person name="Silva J.C."/>
            <person name="Haas B.J."/>
            <person name="Majoros W.H."/>
            <person name="Farzad M."/>
            <person name="Carlton J.M."/>
            <person name="Smith R.K. Jr."/>
            <person name="Garg J."/>
            <person name="Pearlman R.E."/>
            <person name="Karrer K.M."/>
            <person name="Sun L."/>
            <person name="Manning G."/>
            <person name="Elde N.C."/>
            <person name="Turkewitz A.P."/>
            <person name="Asai D.J."/>
            <person name="Wilkes D.E."/>
            <person name="Wang Y."/>
            <person name="Cai H."/>
            <person name="Collins K."/>
            <person name="Stewart B.A."/>
            <person name="Lee S.R."/>
            <person name="Wilamowska K."/>
            <person name="Weinberg Z."/>
            <person name="Ruzzo W.L."/>
            <person name="Wloga D."/>
            <person name="Gaertig J."/>
            <person name="Frankel J."/>
            <person name="Tsao C.-C."/>
            <person name="Gorovsky M.A."/>
            <person name="Keeling P.J."/>
            <person name="Waller R.F."/>
            <person name="Patron N.J."/>
            <person name="Cherry J.M."/>
            <person name="Stover N.A."/>
            <person name="Krieger C.J."/>
            <person name="del Toro C."/>
            <person name="Ryder H.F."/>
            <person name="Williamson S.C."/>
            <person name="Barbeau R.A."/>
            <person name="Hamilton E.P."/>
            <person name="Orias E."/>
        </authorList>
    </citation>
    <scope>NUCLEOTIDE SEQUENCE [LARGE SCALE GENOMIC DNA]</scope>
    <source>
        <strain evidence="3">SB210</strain>
    </source>
</reference>
<dbReference type="InParanoid" id="I7MEP5"/>
<accession>I7MEP5</accession>
<protein>
    <submittedName>
        <fullName evidence="2">Uncharacterized protein</fullName>
    </submittedName>
</protein>
<organism evidence="2 3">
    <name type="scientific">Tetrahymena thermophila (strain SB210)</name>
    <dbReference type="NCBI Taxonomy" id="312017"/>
    <lineage>
        <taxon>Eukaryota</taxon>
        <taxon>Sar</taxon>
        <taxon>Alveolata</taxon>
        <taxon>Ciliophora</taxon>
        <taxon>Intramacronucleata</taxon>
        <taxon>Oligohymenophorea</taxon>
        <taxon>Hymenostomatida</taxon>
        <taxon>Tetrahymenina</taxon>
        <taxon>Tetrahymenidae</taxon>
        <taxon>Tetrahymena</taxon>
    </lineage>
</organism>
<feature type="coiled-coil region" evidence="1">
    <location>
        <begin position="449"/>
        <end position="522"/>
    </location>
</feature>
<proteinExistence type="predicted"/>